<dbReference type="EMBL" id="JACAZH010000001">
    <property type="protein sequence ID" value="KAF7376723.1"/>
    <property type="molecule type" value="Genomic_DNA"/>
</dbReference>
<accession>A0A8H7DLH1</accession>
<keyword evidence="1" id="KW-0175">Coiled coil</keyword>
<keyword evidence="3" id="KW-1185">Reference proteome</keyword>
<protein>
    <submittedName>
        <fullName evidence="2">F-box domain-containing protein</fullName>
    </submittedName>
</protein>
<evidence type="ECO:0000313" key="3">
    <source>
        <dbReference type="Proteomes" id="UP000623467"/>
    </source>
</evidence>
<comment type="caution">
    <text evidence="2">The sequence shown here is derived from an EMBL/GenBank/DDBJ whole genome shotgun (WGS) entry which is preliminary data.</text>
</comment>
<evidence type="ECO:0000313" key="2">
    <source>
        <dbReference type="EMBL" id="KAF7376723.1"/>
    </source>
</evidence>
<feature type="coiled-coil region" evidence="1">
    <location>
        <begin position="8"/>
        <end position="35"/>
    </location>
</feature>
<proteinExistence type="predicted"/>
<dbReference type="Proteomes" id="UP000623467">
    <property type="component" value="Unassembled WGS sequence"/>
</dbReference>
<organism evidence="2 3">
    <name type="scientific">Mycena sanguinolenta</name>
    <dbReference type="NCBI Taxonomy" id="230812"/>
    <lineage>
        <taxon>Eukaryota</taxon>
        <taxon>Fungi</taxon>
        <taxon>Dikarya</taxon>
        <taxon>Basidiomycota</taxon>
        <taxon>Agaricomycotina</taxon>
        <taxon>Agaricomycetes</taxon>
        <taxon>Agaricomycetidae</taxon>
        <taxon>Agaricales</taxon>
        <taxon>Marasmiineae</taxon>
        <taxon>Mycenaceae</taxon>
        <taxon>Mycena</taxon>
    </lineage>
</organism>
<evidence type="ECO:0000256" key="1">
    <source>
        <dbReference type="SAM" id="Coils"/>
    </source>
</evidence>
<gene>
    <name evidence="2" type="ORF">MSAN_00089400</name>
</gene>
<dbReference type="OrthoDB" id="3270987at2759"/>
<reference evidence="2" key="1">
    <citation type="submission" date="2020-05" db="EMBL/GenBank/DDBJ databases">
        <title>Mycena genomes resolve the evolution of fungal bioluminescence.</title>
        <authorList>
            <person name="Tsai I.J."/>
        </authorList>
    </citation>
    <scope>NUCLEOTIDE SEQUENCE</scope>
    <source>
        <strain evidence="2">160909Yilan</strain>
    </source>
</reference>
<sequence length="240" mass="27367">MESDRALLLDIEARILDLERSLSALRTEQARIQERLNAYKYPVLTLPTELTSEIFIRFIPVYPAAPPLTGLASPTTLTAMTIRDTTRTPFEPRQIRDVAKAWIQRSEPYPLSIEITASSPDILRELFTQPLAMATARWEYLRFHFPSTFHARIGLSPMPMLRSLDCFSDLVNRFAGFIFYDAPQLRTVHLSGQAALKVTLPWAQLTCLTLLDVDAKECAPILRQTPNLVRCELCLLYTDR</sequence>
<dbReference type="AlphaFoldDB" id="A0A8H7DLH1"/>
<name>A0A8H7DLH1_9AGAR</name>